<dbReference type="CDD" id="cd16439">
    <property type="entry name" value="beta_Kdo_transferase_KpsC_2"/>
    <property type="match status" value="1"/>
</dbReference>
<dbReference type="InterPro" id="IPR007833">
    <property type="entry name" value="Capsule_polysaccharide_synth"/>
</dbReference>
<evidence type="ECO:0000313" key="1">
    <source>
        <dbReference type="EMBL" id="MEO9385733.1"/>
    </source>
</evidence>
<dbReference type="CDD" id="cd16440">
    <property type="entry name" value="beta_Kdo_transferase_KpsC_1"/>
    <property type="match status" value="1"/>
</dbReference>
<dbReference type="Pfam" id="PF05159">
    <property type="entry name" value="Capsule_synth"/>
    <property type="match status" value="4"/>
</dbReference>
<dbReference type="EMBL" id="JBDXMI010000001">
    <property type="protein sequence ID" value="MEO9385733.1"/>
    <property type="molecule type" value="Genomic_DNA"/>
</dbReference>
<dbReference type="Proteomes" id="UP001462502">
    <property type="component" value="Unassembled WGS sequence"/>
</dbReference>
<protein>
    <submittedName>
        <fullName evidence="1">Capsular polysaccharide biosynthesis protein</fullName>
    </submittedName>
</protein>
<proteinExistence type="predicted"/>
<accession>A0ABV0IX95</accession>
<name>A0ABV0IX95_9NEIS</name>
<comment type="caution">
    <text evidence="1">The sequence shown here is derived from an EMBL/GenBank/DDBJ whole genome shotgun (WGS) entry which is preliminary data.</text>
</comment>
<gene>
    <name evidence="1" type="ORF">ABI908_16665</name>
</gene>
<keyword evidence="2" id="KW-1185">Reference proteome</keyword>
<evidence type="ECO:0000313" key="2">
    <source>
        <dbReference type="Proteomes" id="UP001462502"/>
    </source>
</evidence>
<reference evidence="1 2" key="1">
    <citation type="submission" date="2024-05" db="EMBL/GenBank/DDBJ databases">
        <authorList>
            <person name="De Oliveira J.P."/>
            <person name="Noriler S.A."/>
            <person name="De Oliveira A.G."/>
            <person name="Sipoli D.S."/>
        </authorList>
    </citation>
    <scope>NUCLEOTIDE SEQUENCE [LARGE SCALE GENOMIC DNA]</scope>
    <source>
        <strain evidence="1 2">LABIM192</strain>
    </source>
</reference>
<organism evidence="1 2">
    <name type="scientific">Chromobacterium phragmitis</name>
    <dbReference type="NCBI Taxonomy" id="2202141"/>
    <lineage>
        <taxon>Bacteria</taxon>
        <taxon>Pseudomonadati</taxon>
        <taxon>Pseudomonadota</taxon>
        <taxon>Betaproteobacteria</taxon>
        <taxon>Neisseriales</taxon>
        <taxon>Chromobacteriaceae</taxon>
        <taxon>Chromobacterium</taxon>
    </lineage>
</organism>
<sequence length="695" mass="77754">MRSWNMATCTTNEQVHTMIAIRSAGIARIPHLTALIGLPVRYIRSPWVRNTARLVAVAGWGLRPSSLRAQTLAHSLSLPYWSLEDGFLRSLGLGVDGAFPLSIVLDDIGIYYDATCPSRLEQTLNAGPLSVASIPNAARGLMWIRHHHLSKYNHAPPFVQPEQGRSVRVLVLDQTEGDISVRLGGAHKASFEQMLAVARREHPYAEVWIKTHPDVLAGKKRGYLPQAPEGIRLLSEDICPQSLLSQVDIVYTATSHMGFEALIAGCKVVCFGMPWYAGWGLTDDRHPDMPKLSERRQRRCTLEELFHAAYLQYARYIHPETGQPGTFFDVAEWIRLNRELREQTNGTLWCVGMSWWKRAAVWPFLKTPGNRLRFISRPDKLPAALPPDSKLVVWGMRPDVAEWAKQRSLPLLRMEDGFLRSVGLGSNLMPPMSLVVDRGGLYYSPHSGSDLERLLDTLQLDDWQVARAAQLRQQLVELKLSKYNVGGSFQLPAEAAGKTVVLVPGQVEDDASILEASPEIRGNLALLREARRQRPDAWLVYKPHPDVTSGNRRGAVPASDLAELADQVATAADIADCLAAADEVHTMTSQAGFEALLQGKTVHCYGMPFYAGWGLTQDRQPLPHRRRVLTLDELVYGALIAYPRYVIPGHDGFARAEAVVEYLRRQKTGNHANYAANHWFARQWRKGRGLLRTLR</sequence>